<comment type="caution">
    <text evidence="1">The sequence shown here is derived from an EMBL/GenBank/DDBJ whole genome shotgun (WGS) entry which is preliminary data.</text>
</comment>
<gene>
    <name evidence="1" type="ORF">NRIC_25430</name>
</gene>
<sequence length="93" mass="11191">MNQLIKLNSGKYIKPFVSLEEKIAQIIEVRFQNFQLSRRSFEQKEIKILCQIISRTLFTSAKRQETDYLYLLKSMVHSYLEFKIQNNEEIKND</sequence>
<reference evidence="2" key="1">
    <citation type="submission" date="2019-02" db="EMBL/GenBank/DDBJ databases">
        <title>Draft genome sequence of Enterococcus sp. Gos25-1.</title>
        <authorList>
            <person name="Tanaka N."/>
            <person name="Shiwa Y."/>
            <person name="Fujita N."/>
        </authorList>
    </citation>
    <scope>NUCLEOTIDE SEQUENCE [LARGE SCALE GENOMIC DNA]</scope>
    <source>
        <strain evidence="2">Gos25-1</strain>
    </source>
</reference>
<dbReference type="Proteomes" id="UP000290567">
    <property type="component" value="Unassembled WGS sequence"/>
</dbReference>
<dbReference type="AlphaFoldDB" id="A0A4P5PG76"/>
<evidence type="ECO:0000313" key="2">
    <source>
        <dbReference type="Proteomes" id="UP000290567"/>
    </source>
</evidence>
<keyword evidence="2" id="KW-1185">Reference proteome</keyword>
<name>A0A4P5PG76_9ENTE</name>
<accession>A0A4P5PG76</accession>
<dbReference type="EMBL" id="BJCC01000022">
    <property type="protein sequence ID" value="GCF94652.1"/>
    <property type="molecule type" value="Genomic_DNA"/>
</dbReference>
<organism evidence="1 2">
    <name type="scientific">Enterococcus florum</name>
    <dbReference type="NCBI Taxonomy" id="2480627"/>
    <lineage>
        <taxon>Bacteria</taxon>
        <taxon>Bacillati</taxon>
        <taxon>Bacillota</taxon>
        <taxon>Bacilli</taxon>
        <taxon>Lactobacillales</taxon>
        <taxon>Enterococcaceae</taxon>
        <taxon>Enterococcus</taxon>
    </lineage>
</organism>
<proteinExistence type="predicted"/>
<evidence type="ECO:0000313" key="1">
    <source>
        <dbReference type="EMBL" id="GCF94652.1"/>
    </source>
</evidence>
<protein>
    <submittedName>
        <fullName evidence="1">Uncharacterized protein</fullName>
    </submittedName>
</protein>